<keyword evidence="13" id="KW-1185">Reference proteome</keyword>
<dbReference type="PROSITE" id="PS50884">
    <property type="entry name" value="ZF_DOF_2"/>
    <property type="match status" value="1"/>
</dbReference>
<dbReference type="GO" id="GO:0008270">
    <property type="term" value="F:zinc ion binding"/>
    <property type="evidence" value="ECO:0007669"/>
    <property type="project" value="UniProtKB-KW"/>
</dbReference>
<dbReference type="InterPro" id="IPR045174">
    <property type="entry name" value="Dof"/>
</dbReference>
<keyword evidence="6 9" id="KW-0804">Transcription</keyword>
<dbReference type="PROSITE" id="PS01361">
    <property type="entry name" value="ZF_DOF_1"/>
    <property type="match status" value="1"/>
</dbReference>
<evidence type="ECO:0000256" key="4">
    <source>
        <dbReference type="ARBA" id="ARBA00023015"/>
    </source>
</evidence>
<feature type="domain" description="Dof-type" evidence="11">
    <location>
        <begin position="70"/>
        <end position="124"/>
    </location>
</feature>
<keyword evidence="2 8" id="KW-0863">Zinc-finger</keyword>
<dbReference type="EMBL" id="JBDFQZ010000010">
    <property type="protein sequence ID" value="KAK9684738.1"/>
    <property type="molecule type" value="Genomic_DNA"/>
</dbReference>
<evidence type="ECO:0000313" key="12">
    <source>
        <dbReference type="EMBL" id="KAK9684738.1"/>
    </source>
</evidence>
<keyword evidence="3 9" id="KW-0862">Zinc</keyword>
<organism evidence="12 13">
    <name type="scientific">Saponaria officinalis</name>
    <name type="common">Common soapwort</name>
    <name type="synonym">Lychnis saponaria</name>
    <dbReference type="NCBI Taxonomy" id="3572"/>
    <lineage>
        <taxon>Eukaryota</taxon>
        <taxon>Viridiplantae</taxon>
        <taxon>Streptophyta</taxon>
        <taxon>Embryophyta</taxon>
        <taxon>Tracheophyta</taxon>
        <taxon>Spermatophyta</taxon>
        <taxon>Magnoliopsida</taxon>
        <taxon>eudicotyledons</taxon>
        <taxon>Gunneridae</taxon>
        <taxon>Pentapetalae</taxon>
        <taxon>Caryophyllales</taxon>
        <taxon>Caryophyllaceae</taxon>
        <taxon>Caryophylleae</taxon>
        <taxon>Saponaria</taxon>
    </lineage>
</organism>
<evidence type="ECO:0000313" key="13">
    <source>
        <dbReference type="Proteomes" id="UP001443914"/>
    </source>
</evidence>
<gene>
    <name evidence="12" type="ORF">RND81_10G228400</name>
</gene>
<comment type="caution">
    <text evidence="12">The sequence shown here is derived from an EMBL/GenBank/DDBJ whole genome shotgun (WGS) entry which is preliminary data.</text>
</comment>
<evidence type="ECO:0000256" key="1">
    <source>
        <dbReference type="ARBA" id="ARBA00022723"/>
    </source>
</evidence>
<dbReference type="GO" id="GO:0003677">
    <property type="term" value="F:DNA binding"/>
    <property type="evidence" value="ECO:0007669"/>
    <property type="project" value="UniProtKB-UniRule"/>
</dbReference>
<keyword evidence="1 9" id="KW-0479">Metal-binding</keyword>
<reference evidence="12" key="1">
    <citation type="submission" date="2024-03" db="EMBL/GenBank/DDBJ databases">
        <title>WGS assembly of Saponaria officinalis var. Norfolk2.</title>
        <authorList>
            <person name="Jenkins J."/>
            <person name="Shu S."/>
            <person name="Grimwood J."/>
            <person name="Barry K."/>
            <person name="Goodstein D."/>
            <person name="Schmutz J."/>
            <person name="Leebens-Mack J."/>
            <person name="Osbourn A."/>
        </authorList>
    </citation>
    <scope>NUCLEOTIDE SEQUENCE [LARGE SCALE GENOMIC DNA]</scope>
    <source>
        <strain evidence="12">JIC</strain>
    </source>
</reference>
<keyword evidence="4 9" id="KW-0805">Transcription regulation</keyword>
<evidence type="ECO:0000256" key="7">
    <source>
        <dbReference type="ARBA" id="ARBA00023242"/>
    </source>
</evidence>
<evidence type="ECO:0000256" key="3">
    <source>
        <dbReference type="ARBA" id="ARBA00022833"/>
    </source>
</evidence>
<dbReference type="Proteomes" id="UP001443914">
    <property type="component" value="Unassembled WGS sequence"/>
</dbReference>
<protein>
    <recommendedName>
        <fullName evidence="9">Dof zinc finger protein</fullName>
    </recommendedName>
</protein>
<evidence type="ECO:0000256" key="6">
    <source>
        <dbReference type="ARBA" id="ARBA00023163"/>
    </source>
</evidence>
<sequence>MAHASLQVCMDTSDWLQGTMSEEISTGLDSSLSSPTGGTASECMLAAACSSRAGAPLMERRLRPPHDQNLKCPRCDSTHTKFCYYNNYSLSQPRYFCKTCRRYWTKGGTLRNIPVGGGCRKSNKKSSSKKPNNCDLHQHQHQHQHQDHHQPGLFSQGSAGGPGLGSSFHGSIPEMQFSPHLASLIGAQMSIGGGGGFMEGGGLLRPIDFMESKYEGLVGGGLNRGFDFIGGSNNINGGHEFGILGVGDHHLGNNNGGYNGLNSTFGGINISSSNNNSPLFNLSNSHDQHHHHIHEGNLGISFMDQRLLLPYDGNDENNSHQNGVDVKPNPKLLSLERQDLGCNSNVGKNNSSYGYNNVTDTLGSWTSMMGNFQSSATNSLM</sequence>
<evidence type="ECO:0000259" key="11">
    <source>
        <dbReference type="PROSITE" id="PS50884"/>
    </source>
</evidence>
<keyword evidence="7 8" id="KW-0539">Nucleus</keyword>
<comment type="function">
    <text evidence="9">Transcription factor that binds specifically to a 5'-AA[AG]G-3' consensus core sequence.</text>
</comment>
<dbReference type="Pfam" id="PF02701">
    <property type="entry name" value="Zn_ribbon_Dof"/>
    <property type="match status" value="1"/>
</dbReference>
<dbReference type="AlphaFoldDB" id="A0AAW1I7L0"/>
<evidence type="ECO:0000256" key="9">
    <source>
        <dbReference type="RuleBase" id="RU369094"/>
    </source>
</evidence>
<dbReference type="PANTHER" id="PTHR31992:SF159">
    <property type="entry name" value="DOF ZINC FINGER PROTEIN"/>
    <property type="match status" value="1"/>
</dbReference>
<evidence type="ECO:0000256" key="5">
    <source>
        <dbReference type="ARBA" id="ARBA00023125"/>
    </source>
</evidence>
<dbReference type="PANTHER" id="PTHR31992">
    <property type="entry name" value="DOF ZINC FINGER PROTEIN DOF1.4-RELATED"/>
    <property type="match status" value="1"/>
</dbReference>
<proteinExistence type="predicted"/>
<dbReference type="GO" id="GO:0005634">
    <property type="term" value="C:nucleus"/>
    <property type="evidence" value="ECO:0007669"/>
    <property type="project" value="UniProtKB-SubCell"/>
</dbReference>
<name>A0AAW1I7L0_SAPOF</name>
<feature type="region of interest" description="Disordered" evidence="10">
    <location>
        <begin position="115"/>
        <end position="160"/>
    </location>
</feature>
<dbReference type="GO" id="GO:0003700">
    <property type="term" value="F:DNA-binding transcription factor activity"/>
    <property type="evidence" value="ECO:0007669"/>
    <property type="project" value="UniProtKB-UniRule"/>
</dbReference>
<evidence type="ECO:0000256" key="2">
    <source>
        <dbReference type="ARBA" id="ARBA00022771"/>
    </source>
</evidence>
<accession>A0AAW1I7L0</accession>
<comment type="subcellular location">
    <subcellularLocation>
        <location evidence="8 9">Nucleus</location>
    </subcellularLocation>
</comment>
<keyword evidence="5 8" id="KW-0238">DNA-binding</keyword>
<evidence type="ECO:0000256" key="8">
    <source>
        <dbReference type="PROSITE-ProRule" id="PRU00071"/>
    </source>
</evidence>
<dbReference type="InterPro" id="IPR003851">
    <property type="entry name" value="Znf_Dof"/>
</dbReference>
<evidence type="ECO:0000256" key="10">
    <source>
        <dbReference type="SAM" id="MobiDB-lite"/>
    </source>
</evidence>